<dbReference type="InterPro" id="IPR036291">
    <property type="entry name" value="NAD(P)-bd_dom_sf"/>
</dbReference>
<dbReference type="InterPro" id="IPR013549">
    <property type="entry name" value="DUF1731"/>
</dbReference>
<dbReference type="Proteomes" id="UP001222087">
    <property type="component" value="Chromosome"/>
</dbReference>
<evidence type="ECO:0000259" key="3">
    <source>
        <dbReference type="Pfam" id="PF08338"/>
    </source>
</evidence>
<dbReference type="InterPro" id="IPR010099">
    <property type="entry name" value="SDR39U1"/>
</dbReference>
<dbReference type="EMBL" id="CP119078">
    <property type="protein sequence ID" value="WED42164.1"/>
    <property type="molecule type" value="Genomic_DNA"/>
</dbReference>
<dbReference type="Gene3D" id="3.40.50.720">
    <property type="entry name" value="NAD(P)-binding Rossmann-like Domain"/>
    <property type="match status" value="1"/>
</dbReference>
<evidence type="ECO:0000256" key="1">
    <source>
        <dbReference type="ARBA" id="ARBA00009353"/>
    </source>
</evidence>
<gene>
    <name evidence="4" type="ORF">PXX05_09505</name>
</gene>
<evidence type="ECO:0000313" key="5">
    <source>
        <dbReference type="Proteomes" id="UP001222087"/>
    </source>
</evidence>
<sequence>MNILIAGASGFIGHELVNALLPNNKITVLGRSTKKLQQNFSANVTQTTWDTLPDLNASNYDAIINLSGHNIGDSRWNHKVKQLLIDSRVNTTTSLITWAVAQNAKPHFYCANAVGIYGLQKNGDSQTFDENTPINFAHPTDFMSEIGIKWQEALQPALEHGMKVTITRFGVVLKKGKGMLKKLAPSFYLGLGSIIGNGQQVISWVHIEDVIQAYLFLLNNPQLTGEFNVTAPNPVSQAEFAKTLAQAMNRPLWLRTPALIIRMLFGEMGDCLLLQGQRVVGKRLPEAGYQFRFPQLSSALKKEFD</sequence>
<dbReference type="SUPFAM" id="SSF51735">
    <property type="entry name" value="NAD(P)-binding Rossmann-fold domains"/>
    <property type="match status" value="1"/>
</dbReference>
<accession>A0ABY8ANX7</accession>
<keyword evidence="5" id="KW-1185">Reference proteome</keyword>
<protein>
    <submittedName>
        <fullName evidence="4">TIGR01777 family oxidoreductase</fullName>
    </submittedName>
</protein>
<proteinExistence type="inferred from homology"/>
<dbReference type="PANTHER" id="PTHR11092:SF0">
    <property type="entry name" value="EPIMERASE FAMILY PROTEIN SDR39U1"/>
    <property type="match status" value="1"/>
</dbReference>
<dbReference type="PANTHER" id="PTHR11092">
    <property type="entry name" value="SUGAR NUCLEOTIDE EPIMERASE RELATED"/>
    <property type="match status" value="1"/>
</dbReference>
<organism evidence="4 5">
    <name type="scientific">Legionella cardiaca</name>
    <dbReference type="NCBI Taxonomy" id="1071983"/>
    <lineage>
        <taxon>Bacteria</taxon>
        <taxon>Pseudomonadati</taxon>
        <taxon>Pseudomonadota</taxon>
        <taxon>Gammaproteobacteria</taxon>
        <taxon>Legionellales</taxon>
        <taxon>Legionellaceae</taxon>
        <taxon>Legionella</taxon>
    </lineage>
</organism>
<reference evidence="4 5" key="1">
    <citation type="submission" date="2023-02" db="EMBL/GenBank/DDBJ databases">
        <title>Genome Sequence of L. cardiaca H63T.</title>
        <authorList>
            <person name="Lopez A.E."/>
            <person name="Cianciotto N.P."/>
        </authorList>
    </citation>
    <scope>NUCLEOTIDE SEQUENCE [LARGE SCALE GENOMIC DNA]</scope>
    <source>
        <strain evidence="4 5">H63</strain>
    </source>
</reference>
<dbReference type="InterPro" id="IPR001509">
    <property type="entry name" value="Epimerase_deHydtase"/>
</dbReference>
<dbReference type="RefSeq" id="WP_275087989.1">
    <property type="nucleotide sequence ID" value="NZ_CP119078.1"/>
</dbReference>
<name>A0ABY8ANX7_9GAMM</name>
<feature type="domain" description="NAD-dependent epimerase/dehydratase" evidence="2">
    <location>
        <begin position="3"/>
        <end position="228"/>
    </location>
</feature>
<dbReference type="Pfam" id="PF08338">
    <property type="entry name" value="DUF1731"/>
    <property type="match status" value="1"/>
</dbReference>
<comment type="similarity">
    <text evidence="1">Belongs to the NAD(P)-dependent epimerase/dehydratase family. SDR39U1 subfamily.</text>
</comment>
<dbReference type="Pfam" id="PF01370">
    <property type="entry name" value="Epimerase"/>
    <property type="match status" value="1"/>
</dbReference>
<dbReference type="NCBIfam" id="TIGR01777">
    <property type="entry name" value="yfcH"/>
    <property type="match status" value="1"/>
</dbReference>
<evidence type="ECO:0000259" key="2">
    <source>
        <dbReference type="Pfam" id="PF01370"/>
    </source>
</evidence>
<evidence type="ECO:0000313" key="4">
    <source>
        <dbReference type="EMBL" id="WED42164.1"/>
    </source>
</evidence>
<feature type="domain" description="DUF1731" evidence="3">
    <location>
        <begin position="256"/>
        <end position="301"/>
    </location>
</feature>